<dbReference type="EC" id="2.4.99.28" evidence="10"/>
<evidence type="ECO:0000256" key="3">
    <source>
        <dbReference type="ARBA" id="ARBA00007739"/>
    </source>
</evidence>
<dbReference type="Gene3D" id="3.40.710.10">
    <property type="entry name" value="DD-peptidase/beta-lactamase superfamily"/>
    <property type="match status" value="1"/>
</dbReference>
<evidence type="ECO:0000256" key="10">
    <source>
        <dbReference type="ARBA" id="ARBA00044770"/>
    </source>
</evidence>
<keyword evidence="4" id="KW-0121">Carboxypeptidase</keyword>
<feature type="domain" description="Penicillin-binding protein transpeptidase" evidence="12">
    <location>
        <begin position="316"/>
        <end position="547"/>
    </location>
</feature>
<evidence type="ECO:0000259" key="12">
    <source>
        <dbReference type="Pfam" id="PF00905"/>
    </source>
</evidence>
<dbReference type="InterPro" id="IPR050396">
    <property type="entry name" value="Glycosyltr_51/Transpeptidase"/>
</dbReference>
<dbReference type="InterPro" id="IPR001264">
    <property type="entry name" value="Glyco_trans_51"/>
</dbReference>
<evidence type="ECO:0000313" key="16">
    <source>
        <dbReference type="Proteomes" id="UP001595776"/>
    </source>
</evidence>
<sequence>MAKIAKYWPKNWPRNWRKKLKVAAITLAATLGLSVPTFFALDATFPPKLERFHTVSHEVLAANGQVMRLFPVENGRLRRHVSLDQVDPLFINMLITYEDKRFYEHSGVDPLAVMRAAWQAASSGEIISGASTLTMQVARLLEPRPRTLSSKLVEMFRALQLEHRFSKRDILEMYLTLAPYGGNIEGIRAASLVYFGHEADHLTPDEAALLVVLPQSPTGLRPDRNPANAKQARNKVLARVAADVGLEAHLASLAAQAPVPYSKRPPRLTAPHLAARLKASAEGPVTHTYIDIALQSQLEALAKAGASRLHGGASVAMLVVENKSRKVIAYVGSADYTDTARDGFVDMVTATRSPGSTLKPFIYGMAFDRGIAHPSTRIMDEPRRFGSYAPSNFMDTFYGQVTVTEALRRSLNVPAVAVLDRLGPVQFTESLRHAGAALSLPGEEAPGLAVALGGVGMSLEDLVMLYAALADDGQARPLRHTDTLVATGEPLGEPLLGADTRDALRHILSGIGAPGDRLPRKYQMNPRHIAFKTGTSYGFRDAWAVGYDGGYTIGVWIGRPDGTPMPGHFGNNTAAPLLFDAFGHLPPAPAPAPGGNLLTAQALPPALEYFDRPQLSKVSGRRVAPLALAFPQADSVVGLMGPATPITLSAEGGEMPLQWFMDGKPIRSSRWSRDATFMIDGPGFYHVSVTDRNGIRVSASFSAEDLSR</sequence>
<evidence type="ECO:0000313" key="15">
    <source>
        <dbReference type="EMBL" id="MFC4348049.1"/>
    </source>
</evidence>
<reference evidence="16" key="1">
    <citation type="journal article" date="2019" name="Int. J. Syst. Evol. Microbiol.">
        <title>The Global Catalogue of Microorganisms (GCM) 10K type strain sequencing project: providing services to taxonomists for standard genome sequencing and annotation.</title>
        <authorList>
            <consortium name="The Broad Institute Genomics Platform"/>
            <consortium name="The Broad Institute Genome Sequencing Center for Infectious Disease"/>
            <person name="Wu L."/>
            <person name="Ma J."/>
        </authorList>
    </citation>
    <scope>NUCLEOTIDE SEQUENCE [LARGE SCALE GENOMIC DNA]</scope>
    <source>
        <strain evidence="16">CGMCC 1.15304</strain>
    </source>
</reference>
<dbReference type="InterPro" id="IPR012338">
    <property type="entry name" value="Beta-lactam/transpept-like"/>
</dbReference>
<accession>A0ABV8UBM2</accession>
<comment type="pathway">
    <text evidence="1">Cell wall biogenesis; peptidoglycan biosynthesis.</text>
</comment>
<evidence type="ECO:0000256" key="9">
    <source>
        <dbReference type="ARBA" id="ARBA00023268"/>
    </source>
</evidence>
<comment type="similarity">
    <text evidence="3">In the N-terminal section; belongs to the glycosyltransferase 51 family.</text>
</comment>
<comment type="caution">
    <text evidence="15">The sequence shown here is derived from an EMBL/GenBank/DDBJ whole genome shotgun (WGS) entry which is preliminary data.</text>
</comment>
<gene>
    <name evidence="15" type="primary">pbpC</name>
    <name evidence="15" type="ORF">ACFO5Q_09355</name>
</gene>
<proteinExistence type="inferred from homology"/>
<organism evidence="15 16">
    <name type="scientific">Kordiimonas lipolytica</name>
    <dbReference type="NCBI Taxonomy" id="1662421"/>
    <lineage>
        <taxon>Bacteria</taxon>
        <taxon>Pseudomonadati</taxon>
        <taxon>Pseudomonadota</taxon>
        <taxon>Alphaproteobacteria</taxon>
        <taxon>Kordiimonadales</taxon>
        <taxon>Kordiimonadaceae</taxon>
        <taxon>Kordiimonas</taxon>
    </lineage>
</organism>
<dbReference type="Proteomes" id="UP001595776">
    <property type="component" value="Unassembled WGS sequence"/>
</dbReference>
<dbReference type="PANTHER" id="PTHR32282">
    <property type="entry name" value="BINDING PROTEIN TRANSPEPTIDASE, PUTATIVE-RELATED"/>
    <property type="match status" value="1"/>
</dbReference>
<keyword evidence="6" id="KW-0328">Glycosyltransferase</keyword>
<evidence type="ECO:0000256" key="8">
    <source>
        <dbReference type="ARBA" id="ARBA00022801"/>
    </source>
</evidence>
<keyword evidence="9" id="KW-0511">Multifunctional enzyme</keyword>
<name>A0ABV8UBM2_9PROT</name>
<evidence type="ECO:0000259" key="13">
    <source>
        <dbReference type="Pfam" id="PF00912"/>
    </source>
</evidence>
<evidence type="ECO:0000256" key="11">
    <source>
        <dbReference type="ARBA" id="ARBA00049902"/>
    </source>
</evidence>
<feature type="domain" description="Glycosyl transferase family 51" evidence="13">
    <location>
        <begin position="73"/>
        <end position="240"/>
    </location>
</feature>
<dbReference type="SUPFAM" id="SSF56601">
    <property type="entry name" value="beta-lactamase/transpeptidase-like"/>
    <property type="match status" value="1"/>
</dbReference>
<dbReference type="InterPro" id="IPR001460">
    <property type="entry name" value="PCN-bd_Tpept"/>
</dbReference>
<evidence type="ECO:0000256" key="7">
    <source>
        <dbReference type="ARBA" id="ARBA00022679"/>
    </source>
</evidence>
<dbReference type="Pfam" id="PF00912">
    <property type="entry name" value="Transgly"/>
    <property type="match status" value="1"/>
</dbReference>
<keyword evidence="16" id="KW-1185">Reference proteome</keyword>
<dbReference type="Gene3D" id="1.10.3810.10">
    <property type="entry name" value="Biosynthetic peptidoglycan transglycosylase-like"/>
    <property type="match status" value="1"/>
</dbReference>
<evidence type="ECO:0000256" key="6">
    <source>
        <dbReference type="ARBA" id="ARBA00022676"/>
    </source>
</evidence>
<dbReference type="PANTHER" id="PTHR32282:SF15">
    <property type="entry name" value="PENICILLIN-BINDING PROTEIN 1C"/>
    <property type="match status" value="1"/>
</dbReference>
<dbReference type="InterPro" id="IPR011815">
    <property type="entry name" value="PBP_1c"/>
</dbReference>
<dbReference type="Pfam" id="PF06832">
    <property type="entry name" value="BiPBP_C"/>
    <property type="match status" value="1"/>
</dbReference>
<dbReference type="Pfam" id="PF00905">
    <property type="entry name" value="Transpeptidase"/>
    <property type="match status" value="1"/>
</dbReference>
<comment type="similarity">
    <text evidence="2">In the C-terminal section; belongs to the transpeptidase family.</text>
</comment>
<comment type="catalytic activity">
    <reaction evidence="11">
        <text>[GlcNAc-(1-&gt;4)-Mur2Ac(oyl-L-Ala-gamma-D-Glu-L-Lys-D-Ala-D-Ala)](n)-di-trans,octa-cis-undecaprenyl diphosphate + beta-D-GlcNAc-(1-&gt;4)-Mur2Ac(oyl-L-Ala-gamma-D-Glu-L-Lys-D-Ala-D-Ala)-di-trans,octa-cis-undecaprenyl diphosphate = [GlcNAc-(1-&gt;4)-Mur2Ac(oyl-L-Ala-gamma-D-Glu-L-Lys-D-Ala-D-Ala)](n+1)-di-trans,octa-cis-undecaprenyl diphosphate + di-trans,octa-cis-undecaprenyl diphosphate + H(+)</text>
        <dbReference type="Rhea" id="RHEA:23708"/>
        <dbReference type="Rhea" id="RHEA-COMP:9602"/>
        <dbReference type="Rhea" id="RHEA-COMP:9603"/>
        <dbReference type="ChEBI" id="CHEBI:15378"/>
        <dbReference type="ChEBI" id="CHEBI:58405"/>
        <dbReference type="ChEBI" id="CHEBI:60033"/>
        <dbReference type="ChEBI" id="CHEBI:78435"/>
        <dbReference type="EC" id="2.4.99.28"/>
    </reaction>
</comment>
<evidence type="ECO:0000256" key="1">
    <source>
        <dbReference type="ARBA" id="ARBA00004752"/>
    </source>
</evidence>
<dbReference type="InterPro" id="IPR009647">
    <property type="entry name" value="PBP_C"/>
</dbReference>
<dbReference type="NCBIfam" id="TIGR02073">
    <property type="entry name" value="PBP_1c"/>
    <property type="match status" value="1"/>
</dbReference>
<keyword evidence="5" id="KW-0645">Protease</keyword>
<feature type="domain" description="Penicillin-binding C-terminal" evidence="14">
    <location>
        <begin position="623"/>
        <end position="698"/>
    </location>
</feature>
<evidence type="ECO:0000256" key="2">
    <source>
        <dbReference type="ARBA" id="ARBA00007090"/>
    </source>
</evidence>
<dbReference type="InterPro" id="IPR036950">
    <property type="entry name" value="PBP_transglycosylase"/>
</dbReference>
<protein>
    <recommendedName>
        <fullName evidence="10">peptidoglycan glycosyltransferase</fullName>
        <ecNumber evidence="10">2.4.99.28</ecNumber>
    </recommendedName>
</protein>
<evidence type="ECO:0000256" key="5">
    <source>
        <dbReference type="ARBA" id="ARBA00022670"/>
    </source>
</evidence>
<evidence type="ECO:0000259" key="14">
    <source>
        <dbReference type="Pfam" id="PF06832"/>
    </source>
</evidence>
<dbReference type="SUPFAM" id="SSF53955">
    <property type="entry name" value="Lysozyme-like"/>
    <property type="match status" value="1"/>
</dbReference>
<evidence type="ECO:0000256" key="4">
    <source>
        <dbReference type="ARBA" id="ARBA00022645"/>
    </source>
</evidence>
<keyword evidence="8" id="KW-0378">Hydrolase</keyword>
<dbReference type="InterPro" id="IPR023346">
    <property type="entry name" value="Lysozyme-like_dom_sf"/>
</dbReference>
<keyword evidence="7" id="KW-0808">Transferase</keyword>
<dbReference type="EMBL" id="JBHSCR010000005">
    <property type="protein sequence ID" value="MFC4348049.1"/>
    <property type="molecule type" value="Genomic_DNA"/>
</dbReference>
<dbReference type="RefSeq" id="WP_082720048.1">
    <property type="nucleotide sequence ID" value="NZ_JBHSCR010000005.1"/>
</dbReference>